<dbReference type="InterPro" id="IPR028081">
    <property type="entry name" value="Leu-bd"/>
</dbReference>
<dbReference type="RefSeq" id="WP_148596135.1">
    <property type="nucleotide sequence ID" value="NZ_CP042997.1"/>
</dbReference>
<feature type="chain" id="PRO_5022886175" evidence="3">
    <location>
        <begin position="23"/>
        <end position="480"/>
    </location>
</feature>
<evidence type="ECO:0000256" key="3">
    <source>
        <dbReference type="SAM" id="SignalP"/>
    </source>
</evidence>
<evidence type="ECO:0000313" key="6">
    <source>
        <dbReference type="Proteomes" id="UP000324233"/>
    </source>
</evidence>
<reference evidence="5 6" key="1">
    <citation type="submission" date="2019-08" db="EMBL/GenBank/DDBJ databases">
        <title>Deep-cultivation of Planctomycetes and their phenomic and genomic characterization uncovers novel biology.</title>
        <authorList>
            <person name="Wiegand S."/>
            <person name="Jogler M."/>
            <person name="Boedeker C."/>
            <person name="Pinto D."/>
            <person name="Vollmers J."/>
            <person name="Rivas-Marin E."/>
            <person name="Kohn T."/>
            <person name="Peeters S.H."/>
            <person name="Heuer A."/>
            <person name="Rast P."/>
            <person name="Oberbeckmann S."/>
            <person name="Bunk B."/>
            <person name="Jeske O."/>
            <person name="Meyerdierks A."/>
            <person name="Storesund J.E."/>
            <person name="Kallscheuer N."/>
            <person name="Luecker S."/>
            <person name="Lage O.M."/>
            <person name="Pohl T."/>
            <person name="Merkel B.J."/>
            <person name="Hornburger P."/>
            <person name="Mueller R.-W."/>
            <person name="Bruemmer F."/>
            <person name="Labrenz M."/>
            <person name="Spormann A.M."/>
            <person name="Op den Camp H."/>
            <person name="Overmann J."/>
            <person name="Amann R."/>
            <person name="Jetten M.S.M."/>
            <person name="Mascher T."/>
            <person name="Medema M.H."/>
            <person name="Devos D.P."/>
            <person name="Kaster A.-K."/>
            <person name="Ovreas L."/>
            <person name="Rohde M."/>
            <person name="Galperin M.Y."/>
            <person name="Jogler C."/>
        </authorList>
    </citation>
    <scope>NUCLEOTIDE SEQUENCE [LARGE SCALE GENOMIC DNA]</scope>
    <source>
        <strain evidence="5 6">OJF2</strain>
    </source>
</reference>
<dbReference type="InterPro" id="IPR028082">
    <property type="entry name" value="Peripla_BP_I"/>
</dbReference>
<protein>
    <submittedName>
        <fullName evidence="5">Leu/Ile/Val-binding protein</fullName>
    </submittedName>
</protein>
<evidence type="ECO:0000256" key="1">
    <source>
        <dbReference type="ARBA" id="ARBA00010062"/>
    </source>
</evidence>
<organism evidence="5 6">
    <name type="scientific">Aquisphaera giovannonii</name>
    <dbReference type="NCBI Taxonomy" id="406548"/>
    <lineage>
        <taxon>Bacteria</taxon>
        <taxon>Pseudomonadati</taxon>
        <taxon>Planctomycetota</taxon>
        <taxon>Planctomycetia</taxon>
        <taxon>Isosphaerales</taxon>
        <taxon>Isosphaeraceae</taxon>
        <taxon>Aquisphaera</taxon>
    </lineage>
</organism>
<gene>
    <name evidence="5" type="primary">livJ</name>
    <name evidence="5" type="ORF">OJF2_50120</name>
</gene>
<dbReference type="OrthoDB" id="6111975at2"/>
<evidence type="ECO:0000256" key="2">
    <source>
        <dbReference type="ARBA" id="ARBA00022729"/>
    </source>
</evidence>
<dbReference type="Proteomes" id="UP000324233">
    <property type="component" value="Chromosome"/>
</dbReference>
<feature type="domain" description="Leucine-binding protein" evidence="4">
    <location>
        <begin position="109"/>
        <end position="439"/>
    </location>
</feature>
<dbReference type="Pfam" id="PF13458">
    <property type="entry name" value="Peripla_BP_6"/>
    <property type="match status" value="1"/>
</dbReference>
<comment type="similarity">
    <text evidence="1">Belongs to the leucine-binding protein family.</text>
</comment>
<dbReference type="Gene3D" id="3.40.50.2300">
    <property type="match status" value="2"/>
</dbReference>
<name>A0A5B9W7A1_9BACT</name>
<keyword evidence="2 3" id="KW-0732">Signal</keyword>
<dbReference type="PANTHER" id="PTHR30483">
    <property type="entry name" value="LEUCINE-SPECIFIC-BINDING PROTEIN"/>
    <property type="match status" value="1"/>
</dbReference>
<proteinExistence type="inferred from homology"/>
<dbReference type="PANTHER" id="PTHR30483:SF6">
    <property type="entry name" value="PERIPLASMIC BINDING PROTEIN OF ABC TRANSPORTER FOR NATURAL AMINO ACIDS"/>
    <property type="match status" value="1"/>
</dbReference>
<evidence type="ECO:0000313" key="5">
    <source>
        <dbReference type="EMBL" id="QEH36448.1"/>
    </source>
</evidence>
<dbReference type="AlphaFoldDB" id="A0A5B9W7A1"/>
<keyword evidence="6" id="KW-1185">Reference proteome</keyword>
<dbReference type="InterPro" id="IPR051010">
    <property type="entry name" value="BCAA_transport"/>
</dbReference>
<sequence length="480" mass="54017" precursor="true">MRTLKWSLLVLSSTYITWQAAAQDAPRAAPQAAAPRDLKTDEILKAIDAVSPYQVPALPLKNDLRYAHTVKELEPFHHVEPYRTHFRTQLEYTGAGRSVPEPGDLKSVKIGFIGPLYPTVSVATGGKSHEEALGKKMYQGSLLAIEEANADGGYLKRKLPFELVVSNDNGLWGSSGNEIVKQSYKDKVWAMLGTIDGANSHIAIRVALKCEVLMMNTGDTDPTFIETNIPWVARNIGDDRQMNYILADYLYRKAGFRHAGIIRSSNRYGRFGVREIVDASRRLEHPIAVEMAYKVGREDFSLEIERLKQAGLDVVIHWGDDVEGAKILNQMRAMGMKQPFVACDRCVTDEFVRIAGENAEGVVCGYPWDPTRDDAHYREFCRRFRARFHEGPETYAAHAYDGMQMLIWAIQNAGLNRAKIRDLIAYRTEPWQGVTGEIRLSPVLDDVGEVYLARREGDHWKFYSRDDLGIPRSGGEGKKP</sequence>
<accession>A0A5B9W7A1</accession>
<feature type="signal peptide" evidence="3">
    <location>
        <begin position="1"/>
        <end position="22"/>
    </location>
</feature>
<dbReference type="SUPFAM" id="SSF53822">
    <property type="entry name" value="Periplasmic binding protein-like I"/>
    <property type="match status" value="1"/>
</dbReference>
<dbReference type="EMBL" id="CP042997">
    <property type="protein sequence ID" value="QEH36448.1"/>
    <property type="molecule type" value="Genomic_DNA"/>
</dbReference>
<dbReference type="KEGG" id="agv:OJF2_50120"/>
<evidence type="ECO:0000259" key="4">
    <source>
        <dbReference type="Pfam" id="PF13458"/>
    </source>
</evidence>